<keyword evidence="1" id="KW-0812">Transmembrane</keyword>
<protein>
    <submittedName>
        <fullName evidence="2">Uncharacterized protein</fullName>
    </submittedName>
</protein>
<organism evidence="2 3">
    <name type="scientific">Mucilaginibacter psychrotolerans</name>
    <dbReference type="NCBI Taxonomy" id="1524096"/>
    <lineage>
        <taxon>Bacteria</taxon>
        <taxon>Pseudomonadati</taxon>
        <taxon>Bacteroidota</taxon>
        <taxon>Sphingobacteriia</taxon>
        <taxon>Sphingobacteriales</taxon>
        <taxon>Sphingobacteriaceae</taxon>
        <taxon>Mucilaginibacter</taxon>
    </lineage>
</organism>
<dbReference type="EMBL" id="SOZE01000014">
    <property type="protein sequence ID" value="TFF36654.1"/>
    <property type="molecule type" value="Genomic_DNA"/>
</dbReference>
<dbReference type="OrthoDB" id="1377102at2"/>
<gene>
    <name evidence="2" type="ORF">E2R66_14465</name>
</gene>
<feature type="transmembrane region" description="Helical" evidence="1">
    <location>
        <begin position="81"/>
        <end position="98"/>
    </location>
</feature>
<keyword evidence="1" id="KW-0472">Membrane</keyword>
<evidence type="ECO:0000256" key="1">
    <source>
        <dbReference type="SAM" id="Phobius"/>
    </source>
</evidence>
<dbReference type="AlphaFoldDB" id="A0A4Y8SDW3"/>
<dbReference type="Proteomes" id="UP000297540">
    <property type="component" value="Unassembled WGS sequence"/>
</dbReference>
<reference evidence="2 3" key="1">
    <citation type="journal article" date="2017" name="Int. J. Syst. Evol. Microbiol.">
        <title>Mucilaginibacterpsychrotolerans sp. nov., isolated from peatlands.</title>
        <authorList>
            <person name="Deng Y."/>
            <person name="Shen L."/>
            <person name="Xu B."/>
            <person name="Liu Y."/>
            <person name="Gu Z."/>
            <person name="Liu H."/>
            <person name="Zhou Y."/>
        </authorList>
    </citation>
    <scope>NUCLEOTIDE SEQUENCE [LARGE SCALE GENOMIC DNA]</scope>
    <source>
        <strain evidence="2 3">NH7-4</strain>
    </source>
</reference>
<comment type="caution">
    <text evidence="2">The sequence shown here is derived from an EMBL/GenBank/DDBJ whole genome shotgun (WGS) entry which is preliminary data.</text>
</comment>
<name>A0A4Y8SDW3_9SPHI</name>
<feature type="transmembrane region" description="Helical" evidence="1">
    <location>
        <begin position="110"/>
        <end position="127"/>
    </location>
</feature>
<proteinExistence type="predicted"/>
<dbReference type="RefSeq" id="WP_133232153.1">
    <property type="nucleotide sequence ID" value="NZ_SOZE01000014.1"/>
</dbReference>
<keyword evidence="1" id="KW-1133">Transmembrane helix</keyword>
<evidence type="ECO:0000313" key="3">
    <source>
        <dbReference type="Proteomes" id="UP000297540"/>
    </source>
</evidence>
<feature type="transmembrane region" description="Helical" evidence="1">
    <location>
        <begin position="133"/>
        <end position="152"/>
    </location>
</feature>
<accession>A0A4Y8SDW3</accession>
<keyword evidence="3" id="KW-1185">Reference proteome</keyword>
<evidence type="ECO:0000313" key="2">
    <source>
        <dbReference type="EMBL" id="TFF36654.1"/>
    </source>
</evidence>
<sequence length="168" mass="19580">MISKEQLEATYATLPTNKLLAMMDNTADYTELAIVVASAELAKRNVGEAEKAQYEQEQLEKADIFIQKVLFDELSLLQKNLFYFLWFPILNFAFKMNFRQDGYLLKLKQANYYSLVGFIFFMLAGILEPVLNISDFVALSVWILGFVVAYFFDQRFNKQRIVRILQQV</sequence>